<gene>
    <name evidence="1" type="ORF">M467_00355</name>
</gene>
<organism evidence="1 2">
    <name type="scientific">Exiguobacterium chiriqhucha RW-2</name>
    <dbReference type="NCBI Taxonomy" id="1345023"/>
    <lineage>
        <taxon>Bacteria</taxon>
        <taxon>Bacillati</taxon>
        <taxon>Bacillota</taxon>
        <taxon>Bacilli</taxon>
        <taxon>Bacillales</taxon>
        <taxon>Bacillales Family XII. Incertae Sedis</taxon>
        <taxon>Exiguobacterium</taxon>
    </lineage>
</organism>
<evidence type="ECO:0000313" key="2">
    <source>
        <dbReference type="Proteomes" id="UP000016464"/>
    </source>
</evidence>
<dbReference type="RefSeq" id="WP_021067891.1">
    <property type="nucleotide sequence ID" value="NZ_ATCL01000022.1"/>
</dbReference>
<dbReference type="OrthoDB" id="2621377at2"/>
<comment type="caution">
    <text evidence="1">The sequence shown here is derived from an EMBL/GenBank/DDBJ whole genome shotgun (WGS) entry which is preliminary data.</text>
</comment>
<proteinExistence type="predicted"/>
<evidence type="ECO:0000313" key="1">
    <source>
        <dbReference type="EMBL" id="ERG65705.1"/>
    </source>
</evidence>
<dbReference type="PATRIC" id="fig|1345023.5.peg.2737"/>
<sequence length="147" mass="16694">MPPHLSIDIDLDSLTCSDHVVGNIAFVLDFHNYFPGQGWSDFVAIVLKWWVDSCRALLFAPLYETYSFQFMEGPIRITAKRVTATEVELTFVDDGHAKTPMGTVSLEELKDALIKATRQFINAVDRLGWRNEDVETLRHAIKVLHTS</sequence>
<keyword evidence="2" id="KW-1185">Reference proteome</keyword>
<dbReference type="AlphaFoldDB" id="U1MYX2"/>
<dbReference type="STRING" id="1385984.GCA_000702565_02966"/>
<dbReference type="eggNOG" id="ENOG5033AAB">
    <property type="taxonomic scope" value="Bacteria"/>
</dbReference>
<name>U1MYX2_9BACL</name>
<dbReference type="EMBL" id="ATCL01000022">
    <property type="protein sequence ID" value="ERG65705.1"/>
    <property type="molecule type" value="Genomic_DNA"/>
</dbReference>
<protein>
    <submittedName>
        <fullName evidence="1">Uncharacterized protein</fullName>
    </submittedName>
</protein>
<reference evidence="1 2" key="1">
    <citation type="journal article" date="2013" name="Genome Announc.">
        <title>Draft Genome Sequence of Exiguobacterium pavilionensis Strain RW-2, with Wide Thermal, Salinity, and pH Tolerance, Isolated from Modern Freshwater Microbialites.</title>
        <authorList>
            <person name="White R.A.III."/>
            <person name="Grassa C.J."/>
            <person name="Suttle C.A."/>
        </authorList>
    </citation>
    <scope>NUCLEOTIDE SEQUENCE [LARGE SCALE GENOMIC DNA]</scope>
    <source>
        <strain evidence="1 2">RW-2</strain>
    </source>
</reference>
<dbReference type="Proteomes" id="UP000016464">
    <property type="component" value="Unassembled WGS sequence"/>
</dbReference>
<accession>U1MYX2</accession>